<proteinExistence type="predicted"/>
<evidence type="ECO:0000313" key="3">
    <source>
        <dbReference type="EMBL" id="CAK8162370.1"/>
    </source>
</evidence>
<evidence type="ECO:0000256" key="2">
    <source>
        <dbReference type="ARBA" id="ARBA00022840"/>
    </source>
</evidence>
<protein>
    <recommendedName>
        <fullName evidence="5">Cell division protein ZapE</fullName>
    </recommendedName>
</protein>
<dbReference type="Pfam" id="PF03969">
    <property type="entry name" value="AFG1_ATPase"/>
    <property type="match status" value="1"/>
</dbReference>
<dbReference type="EMBL" id="CAWVOK010000003">
    <property type="protein sequence ID" value="CAK8162370.1"/>
    <property type="molecule type" value="Genomic_DNA"/>
</dbReference>
<keyword evidence="2" id="KW-0067">ATP-binding</keyword>
<evidence type="ECO:0000313" key="4">
    <source>
        <dbReference type="Proteomes" id="UP001314181"/>
    </source>
</evidence>
<dbReference type="SUPFAM" id="SSF52540">
    <property type="entry name" value="P-loop containing nucleoside triphosphate hydrolases"/>
    <property type="match status" value="1"/>
</dbReference>
<dbReference type="RefSeq" id="WP_338363361.1">
    <property type="nucleotide sequence ID" value="NZ_CAWVOK010000003.1"/>
</dbReference>
<sequence>MQLTPIEMYVKKYRPNSSFDKHQQAVFKKMVQLQKTTEIEINSKQNTQQGFYLYGDVGRGKTMMTKMYFNSSVLEKKIHMNFHTFIQLIKDTLNKTTNKHNSITNAIHTVIPDAKLLFLDEFYLSNSKADKFLYKIINSILNQNIVLLITSNTPPEYIALQSILNLIKQKMIICILQGERDYRSTFSSYNKTTYYLTKNTSIKKMHHIFKSIIKNNQYRKDTIISRGKKITASKYCNGIAWFFFQQLCCRKLDTVDHEVVAKKYKTIFLIDIPILTSKNQFDIKRFSTLIDKLYENRTRLICLAAAIPEELCDTEAQTLEFKRTISRLHAMQTKRYVFSGNSKKNQEQ</sequence>
<comment type="caution">
    <text evidence="3">The sequence shown here is derived from an EMBL/GenBank/DDBJ whole genome shotgun (WGS) entry which is preliminary data.</text>
</comment>
<name>A0ABM9N719_9RICK</name>
<dbReference type="Gene3D" id="3.40.50.300">
    <property type="entry name" value="P-loop containing nucleotide triphosphate hydrolases"/>
    <property type="match status" value="1"/>
</dbReference>
<dbReference type="InterPro" id="IPR027417">
    <property type="entry name" value="P-loop_NTPase"/>
</dbReference>
<keyword evidence="1" id="KW-0547">Nucleotide-binding</keyword>
<dbReference type="PANTHER" id="PTHR12169:SF6">
    <property type="entry name" value="AFG1-LIKE ATPASE"/>
    <property type="match status" value="1"/>
</dbReference>
<accession>A0ABM9N719</accession>
<dbReference type="Proteomes" id="UP001314181">
    <property type="component" value="Unassembled WGS sequence"/>
</dbReference>
<dbReference type="PANTHER" id="PTHR12169">
    <property type="entry name" value="ATPASE N2B"/>
    <property type="match status" value="1"/>
</dbReference>
<dbReference type="NCBIfam" id="NF040713">
    <property type="entry name" value="ZapE"/>
    <property type="match status" value="1"/>
</dbReference>
<evidence type="ECO:0008006" key="5">
    <source>
        <dbReference type="Google" id="ProtNLM"/>
    </source>
</evidence>
<organism evidence="3 4">
    <name type="scientific">Candidatus Xenohaliotis californiensis</name>
    <dbReference type="NCBI Taxonomy" id="84677"/>
    <lineage>
        <taxon>Bacteria</taxon>
        <taxon>Pseudomonadati</taxon>
        <taxon>Pseudomonadota</taxon>
        <taxon>Alphaproteobacteria</taxon>
        <taxon>Rickettsiales</taxon>
        <taxon>Anaplasmataceae</taxon>
        <taxon>Candidatus Xenohaliotis</taxon>
    </lineage>
</organism>
<evidence type="ECO:0000256" key="1">
    <source>
        <dbReference type="ARBA" id="ARBA00022741"/>
    </source>
</evidence>
<keyword evidence="4" id="KW-1185">Reference proteome</keyword>
<gene>
    <name evidence="3" type="ORF">CAXC1_120052</name>
</gene>
<dbReference type="InterPro" id="IPR005654">
    <property type="entry name" value="ATPase_AFG1-like"/>
</dbReference>
<reference evidence="3 4" key="1">
    <citation type="submission" date="2024-01" db="EMBL/GenBank/DDBJ databases">
        <authorList>
            <person name="Kunselman E."/>
        </authorList>
    </citation>
    <scope>NUCLEOTIDE SEQUENCE [LARGE SCALE GENOMIC DNA]</scope>
    <source>
        <strain evidence="3">2 abalone samples</strain>
    </source>
</reference>